<proteinExistence type="predicted"/>
<comment type="caution">
    <text evidence="1">The sequence shown here is derived from an EMBL/GenBank/DDBJ whole genome shotgun (WGS) entry which is preliminary data.</text>
</comment>
<reference evidence="1" key="1">
    <citation type="submission" date="2021-05" db="EMBL/GenBank/DDBJ databases">
        <title>Draft genomes of bacteria isolated from model marine particles.</title>
        <authorList>
            <person name="Datta M.S."/>
            <person name="Schwartzman J.A."/>
            <person name="Enke T.N."/>
            <person name="Saavedra J."/>
            <person name="Cermak N."/>
            <person name="Cordero O.X."/>
        </authorList>
    </citation>
    <scope>NUCLEOTIDE SEQUENCE</scope>
    <source>
        <strain evidence="1">I2M19</strain>
    </source>
</reference>
<organism evidence="1 2">
    <name type="scientific">Pseudotamlana agarivorans</name>
    <dbReference type="NCBI Taxonomy" id="481183"/>
    <lineage>
        <taxon>Bacteria</taxon>
        <taxon>Pseudomonadati</taxon>
        <taxon>Bacteroidota</taxon>
        <taxon>Flavobacteriia</taxon>
        <taxon>Flavobacteriales</taxon>
        <taxon>Flavobacteriaceae</taxon>
        <taxon>Pseudotamlana</taxon>
    </lineage>
</organism>
<gene>
    <name evidence="1" type="ORF">KO493_12825</name>
</gene>
<keyword evidence="2" id="KW-1185">Reference proteome</keyword>
<evidence type="ECO:0000313" key="1">
    <source>
        <dbReference type="EMBL" id="MBU2951583.1"/>
    </source>
</evidence>
<evidence type="ECO:0000313" key="2">
    <source>
        <dbReference type="Proteomes" id="UP001647509"/>
    </source>
</evidence>
<name>A0ACC5UB72_9FLAO</name>
<protein>
    <submittedName>
        <fullName evidence="1">Ankyrin repeat domain-containing protein</fullName>
    </submittedName>
</protein>
<accession>A0ACC5UB72</accession>
<dbReference type="Proteomes" id="UP001647509">
    <property type="component" value="Unassembled WGS sequence"/>
</dbReference>
<dbReference type="EMBL" id="JAHKPD010000018">
    <property type="protein sequence ID" value="MBU2951583.1"/>
    <property type="molecule type" value="Genomic_DNA"/>
</dbReference>
<sequence length="675" mass="77837">MNIYEPTEFNEREISNSVYLAYFYNEFTQLEALIEKGLDINHEKVHETIKYAEFKIEAMEKFVSLGFNVNVKSGLGGLPKFFDFVEGLQGDQVLLKRVLNIKGINFNELSKRGSNILSVFNRTLELLSLEQADDFSFVFIKLIIEKGFNYTFIDKRGNSILHYIEKSPKALAFLVEKGLDINSVNTKGITSLMHFCLEASNNEAYVEAVKKYIKLGADIHISVNNEESTKHGWTALHHAIYGRVPLIAKYLLSIGAKYDQVFKDGTTTLDLTIKTNNKEVISLFMDAIETNKTPTVIKSMIAFFLVNMNYSEIITWFEELPLEEANWETLHTASVAYRKIGAIKTATKYGLLGIKKFGINNYLLDNIVFIYVVSGEFQKALEIWNQFKNEFIPTNDPAANTIGHVVVAYDKLNKHKEGFEDVFEFVEKAKSTRETKAGFMFFNVACLASINNDIDNTINLSALALSKAYKASDFNDCNFDTIRNTNIFKTLMDFSNNKVLYLTFKKEDEIVTFYSRCNNEYDFIIENDKVRSVETRSFNDLGHMLRMVYSEIGYLKQDGYKPFDVDFINIWIPVYDDLFKRILATTKDPLGRLNMEWDFDHNDNTLTRPYYVYCDNGYELDHYNEIYYIPTQKIYESVISKVVKLDAFKALNKKDTVEIIQSEHDGGKEFTFTYV</sequence>